<feature type="compositionally biased region" description="Basic residues" evidence="1">
    <location>
        <begin position="297"/>
        <end position="306"/>
    </location>
</feature>
<organism evidence="3 4">
    <name type="scientific">Cylindrobasidium torrendii FP15055 ss-10</name>
    <dbReference type="NCBI Taxonomy" id="1314674"/>
    <lineage>
        <taxon>Eukaryota</taxon>
        <taxon>Fungi</taxon>
        <taxon>Dikarya</taxon>
        <taxon>Basidiomycota</taxon>
        <taxon>Agaricomycotina</taxon>
        <taxon>Agaricomycetes</taxon>
        <taxon>Agaricomycetidae</taxon>
        <taxon>Agaricales</taxon>
        <taxon>Marasmiineae</taxon>
        <taxon>Physalacriaceae</taxon>
        <taxon>Cylindrobasidium</taxon>
    </lineage>
</organism>
<dbReference type="Proteomes" id="UP000054007">
    <property type="component" value="Unassembled WGS sequence"/>
</dbReference>
<evidence type="ECO:0000256" key="2">
    <source>
        <dbReference type="SAM" id="SignalP"/>
    </source>
</evidence>
<protein>
    <submittedName>
        <fullName evidence="3">Uncharacterized protein</fullName>
    </submittedName>
</protein>
<name>A0A0D7BS64_9AGAR</name>
<dbReference type="OrthoDB" id="5086500at2759"/>
<feature type="compositionally biased region" description="Basic residues" evidence="1">
    <location>
        <begin position="279"/>
        <end position="289"/>
    </location>
</feature>
<dbReference type="EMBL" id="KN880438">
    <property type="protein sequence ID" value="KIY73100.1"/>
    <property type="molecule type" value="Genomic_DNA"/>
</dbReference>
<feature type="signal peptide" evidence="2">
    <location>
        <begin position="1"/>
        <end position="17"/>
    </location>
</feature>
<accession>A0A0D7BS64</accession>
<sequence length="306" mass="31632">MFAAAFLQLALALTVMGDSWGPAYSLGPTASAIIESTVTFNPGTPPANPKDALFLWPGISNATSGLIQSGADQLADQNAYCGATDDQWCVMASYFGVVDGTTTQLNGAATPVDANTPFTIHYKLQDDQITWDQTVTLNGEVISTLQSSDGPLISGGWGTGTECQSDCTGTTSAQTYSNITIVLQDADMSFSNTLGKGEGVEASELVTADNGKTWTIESITIPAMVEGQAVTSESEAILASTGAVPSSTVVPSGSTARSSFPTPGSGSLPSGQGQSPGKPGRRPSRRAPGLKKEVNIKGRRVTRIMP</sequence>
<keyword evidence="4" id="KW-1185">Reference proteome</keyword>
<reference evidence="3 4" key="1">
    <citation type="journal article" date="2015" name="Fungal Genet. Biol.">
        <title>Evolution of novel wood decay mechanisms in Agaricales revealed by the genome sequences of Fistulina hepatica and Cylindrobasidium torrendii.</title>
        <authorList>
            <person name="Floudas D."/>
            <person name="Held B.W."/>
            <person name="Riley R."/>
            <person name="Nagy L.G."/>
            <person name="Koehler G."/>
            <person name="Ransdell A.S."/>
            <person name="Younus H."/>
            <person name="Chow J."/>
            <person name="Chiniquy J."/>
            <person name="Lipzen A."/>
            <person name="Tritt A."/>
            <person name="Sun H."/>
            <person name="Haridas S."/>
            <person name="LaButti K."/>
            <person name="Ohm R.A."/>
            <person name="Kues U."/>
            <person name="Blanchette R.A."/>
            <person name="Grigoriev I.V."/>
            <person name="Minto R.E."/>
            <person name="Hibbett D.S."/>
        </authorList>
    </citation>
    <scope>NUCLEOTIDE SEQUENCE [LARGE SCALE GENOMIC DNA]</scope>
    <source>
        <strain evidence="3 4">FP15055 ss-10</strain>
    </source>
</reference>
<keyword evidence="2" id="KW-0732">Signal</keyword>
<proteinExistence type="predicted"/>
<feature type="compositionally biased region" description="Low complexity" evidence="1">
    <location>
        <begin position="242"/>
        <end position="278"/>
    </location>
</feature>
<evidence type="ECO:0000313" key="4">
    <source>
        <dbReference type="Proteomes" id="UP000054007"/>
    </source>
</evidence>
<gene>
    <name evidence="3" type="ORF">CYLTODRAFT_343035</name>
</gene>
<feature type="region of interest" description="Disordered" evidence="1">
    <location>
        <begin position="242"/>
        <end position="306"/>
    </location>
</feature>
<evidence type="ECO:0000256" key="1">
    <source>
        <dbReference type="SAM" id="MobiDB-lite"/>
    </source>
</evidence>
<feature type="chain" id="PRO_5002317606" evidence="2">
    <location>
        <begin position="18"/>
        <end position="306"/>
    </location>
</feature>
<dbReference type="AlphaFoldDB" id="A0A0D7BS64"/>
<dbReference type="STRING" id="1314674.A0A0D7BS64"/>
<evidence type="ECO:0000313" key="3">
    <source>
        <dbReference type="EMBL" id="KIY73100.1"/>
    </source>
</evidence>